<organism evidence="3 4">
    <name type="scientific">Modicella reniformis</name>
    <dbReference type="NCBI Taxonomy" id="1440133"/>
    <lineage>
        <taxon>Eukaryota</taxon>
        <taxon>Fungi</taxon>
        <taxon>Fungi incertae sedis</taxon>
        <taxon>Mucoromycota</taxon>
        <taxon>Mortierellomycotina</taxon>
        <taxon>Mortierellomycetes</taxon>
        <taxon>Mortierellales</taxon>
        <taxon>Mortierellaceae</taxon>
        <taxon>Modicella</taxon>
    </lineage>
</organism>
<comment type="caution">
    <text evidence="3">The sequence shown here is derived from an EMBL/GenBank/DDBJ whole genome shotgun (WGS) entry which is preliminary data.</text>
</comment>
<dbReference type="EMBL" id="JAAAHW010006535">
    <property type="protein sequence ID" value="KAF9958982.1"/>
    <property type="molecule type" value="Genomic_DNA"/>
</dbReference>
<evidence type="ECO:0000259" key="2">
    <source>
        <dbReference type="Pfam" id="PF11861"/>
    </source>
</evidence>
<feature type="region of interest" description="Disordered" evidence="1">
    <location>
        <begin position="175"/>
        <end position="221"/>
    </location>
</feature>
<dbReference type="Pfam" id="PF11861">
    <property type="entry name" value="DUF3381"/>
    <property type="match status" value="1"/>
</dbReference>
<accession>A0A9P6J2M5</accession>
<reference evidence="3" key="1">
    <citation type="journal article" date="2020" name="Fungal Divers.">
        <title>Resolving the Mortierellaceae phylogeny through synthesis of multi-gene phylogenetics and phylogenomics.</title>
        <authorList>
            <person name="Vandepol N."/>
            <person name="Liber J."/>
            <person name="Desiro A."/>
            <person name="Na H."/>
            <person name="Kennedy M."/>
            <person name="Barry K."/>
            <person name="Grigoriev I.V."/>
            <person name="Miller A.N."/>
            <person name="O'Donnell K."/>
            <person name="Stajich J.E."/>
            <person name="Bonito G."/>
        </authorList>
    </citation>
    <scope>NUCLEOTIDE SEQUENCE</scope>
    <source>
        <strain evidence="3">MES-2147</strain>
    </source>
</reference>
<gene>
    <name evidence="3" type="ORF">BGZ65_001012</name>
</gene>
<evidence type="ECO:0000313" key="3">
    <source>
        <dbReference type="EMBL" id="KAF9958982.1"/>
    </source>
</evidence>
<sequence length="221" mass="24931">MDALEFITSPEPVSILGSINKLSFESEASREKHHKSAETTDVIKVLGKKELKDLLKCRLGQETRLQPRSRQKTIEVSTLDDIDEAEQAVAAASEESRLDRVHRRQKNEFVQKQVKRMQLGIIIPTDNGLEQDGSDGQSLFSLTNINKLMVHKGDANVYLELFNKEMNMKKALSQVNMTPSTRRSKNFKKSGSDDEESEGDEDDTMDATVPQNNDTFDLDTD</sequence>
<keyword evidence="4" id="KW-1185">Reference proteome</keyword>
<dbReference type="AlphaFoldDB" id="A0A9P6J2M5"/>
<name>A0A9P6J2M5_9FUNG</name>
<dbReference type="InterPro" id="IPR024576">
    <property type="entry name" value="rRNA_MeTfrase_Spb1_DUF3381"/>
</dbReference>
<evidence type="ECO:0000313" key="4">
    <source>
        <dbReference type="Proteomes" id="UP000749646"/>
    </source>
</evidence>
<evidence type="ECO:0000256" key="1">
    <source>
        <dbReference type="SAM" id="MobiDB-lite"/>
    </source>
</evidence>
<proteinExistence type="predicted"/>
<feature type="compositionally biased region" description="Acidic residues" evidence="1">
    <location>
        <begin position="193"/>
        <end position="205"/>
    </location>
</feature>
<dbReference type="OrthoDB" id="1287559at2759"/>
<dbReference type="Proteomes" id="UP000749646">
    <property type="component" value="Unassembled WGS sequence"/>
</dbReference>
<protein>
    <recommendedName>
        <fullName evidence="2">DUF3381 domain-containing protein</fullName>
    </recommendedName>
</protein>
<feature type="domain" description="DUF3381" evidence="2">
    <location>
        <begin position="2"/>
        <end position="108"/>
    </location>
</feature>